<dbReference type="EMBL" id="JARIHO010000089">
    <property type="protein sequence ID" value="KAJ7307038.1"/>
    <property type="molecule type" value="Genomic_DNA"/>
</dbReference>
<gene>
    <name evidence="2" type="ORF">DFH08DRAFT_824306</name>
</gene>
<accession>A0AAD7EAP4</accession>
<dbReference type="AlphaFoldDB" id="A0AAD7EAP4"/>
<feature type="compositionally biased region" description="Low complexity" evidence="1">
    <location>
        <begin position="87"/>
        <end position="96"/>
    </location>
</feature>
<feature type="compositionally biased region" description="Gly residues" evidence="1">
    <location>
        <begin position="180"/>
        <end position="208"/>
    </location>
</feature>
<keyword evidence="3" id="KW-1185">Reference proteome</keyword>
<name>A0AAD7EAP4_9AGAR</name>
<organism evidence="2 3">
    <name type="scientific">Mycena albidolilacea</name>
    <dbReference type="NCBI Taxonomy" id="1033008"/>
    <lineage>
        <taxon>Eukaryota</taxon>
        <taxon>Fungi</taxon>
        <taxon>Dikarya</taxon>
        <taxon>Basidiomycota</taxon>
        <taxon>Agaricomycotina</taxon>
        <taxon>Agaricomycetes</taxon>
        <taxon>Agaricomycetidae</taxon>
        <taxon>Agaricales</taxon>
        <taxon>Marasmiineae</taxon>
        <taxon>Mycenaceae</taxon>
        <taxon>Mycena</taxon>
    </lineage>
</organism>
<sequence>MSLPLPAEEQTRQRNERALRRLATSITPPEIAEQNRLRDQQVQSQFLNRQNYSAGLRNSASNDIQSAYRTRQGAHIAGVMSTITQTQTATETVHTQSGVAPHESISQSGRPRMRQGSLVDIDEPVPEEEPDTDEVPFPEETPGSQGTGGRSRSPHQRRGRSDSHNPFLNSQGEPVENPRAGGGGGGGNGDGGGGGNGGGGGEDGGGGPFPLRSPRPPNEWSSSDFMRAMSQVIGQGIGDALKN</sequence>
<evidence type="ECO:0000256" key="1">
    <source>
        <dbReference type="SAM" id="MobiDB-lite"/>
    </source>
</evidence>
<protein>
    <submittedName>
        <fullName evidence="2">Uncharacterized protein</fullName>
    </submittedName>
</protein>
<proteinExistence type="predicted"/>
<comment type="caution">
    <text evidence="2">The sequence shown here is derived from an EMBL/GenBank/DDBJ whole genome shotgun (WGS) entry which is preliminary data.</text>
</comment>
<feature type="region of interest" description="Disordered" evidence="1">
    <location>
        <begin position="87"/>
        <end position="243"/>
    </location>
</feature>
<feature type="compositionally biased region" description="Acidic residues" evidence="1">
    <location>
        <begin position="120"/>
        <end position="137"/>
    </location>
</feature>
<dbReference type="Proteomes" id="UP001218218">
    <property type="component" value="Unassembled WGS sequence"/>
</dbReference>
<evidence type="ECO:0000313" key="3">
    <source>
        <dbReference type="Proteomes" id="UP001218218"/>
    </source>
</evidence>
<evidence type="ECO:0000313" key="2">
    <source>
        <dbReference type="EMBL" id="KAJ7307038.1"/>
    </source>
</evidence>
<reference evidence="2" key="1">
    <citation type="submission" date="2023-03" db="EMBL/GenBank/DDBJ databases">
        <title>Massive genome expansion in bonnet fungi (Mycena s.s.) driven by repeated elements and novel gene families across ecological guilds.</title>
        <authorList>
            <consortium name="Lawrence Berkeley National Laboratory"/>
            <person name="Harder C.B."/>
            <person name="Miyauchi S."/>
            <person name="Viragh M."/>
            <person name="Kuo A."/>
            <person name="Thoen E."/>
            <person name="Andreopoulos B."/>
            <person name="Lu D."/>
            <person name="Skrede I."/>
            <person name="Drula E."/>
            <person name="Henrissat B."/>
            <person name="Morin E."/>
            <person name="Kohler A."/>
            <person name="Barry K."/>
            <person name="LaButti K."/>
            <person name="Morin E."/>
            <person name="Salamov A."/>
            <person name="Lipzen A."/>
            <person name="Mereny Z."/>
            <person name="Hegedus B."/>
            <person name="Baldrian P."/>
            <person name="Stursova M."/>
            <person name="Weitz H."/>
            <person name="Taylor A."/>
            <person name="Grigoriev I.V."/>
            <person name="Nagy L.G."/>
            <person name="Martin F."/>
            <person name="Kauserud H."/>
        </authorList>
    </citation>
    <scope>NUCLEOTIDE SEQUENCE</scope>
    <source>
        <strain evidence="2">CBHHK002</strain>
    </source>
</reference>